<keyword evidence="3 6" id="KW-0812">Transmembrane</keyword>
<keyword evidence="4 6" id="KW-1133">Transmembrane helix</keyword>
<evidence type="ECO:0000313" key="8">
    <source>
        <dbReference type="EMBL" id="MDO1451292.1"/>
    </source>
</evidence>
<evidence type="ECO:0000256" key="3">
    <source>
        <dbReference type="ARBA" id="ARBA00022692"/>
    </source>
</evidence>
<dbReference type="RefSeq" id="WP_302042091.1">
    <property type="nucleotide sequence ID" value="NZ_JAUKPO010000051.1"/>
</dbReference>
<proteinExistence type="predicted"/>
<comment type="subcellular location">
    <subcellularLocation>
        <location evidence="1">Cell membrane</location>
        <topology evidence="1">Multi-pass membrane protein</topology>
    </subcellularLocation>
</comment>
<dbReference type="Proteomes" id="UP001168528">
    <property type="component" value="Unassembled WGS sequence"/>
</dbReference>
<dbReference type="PANTHER" id="PTHR36115">
    <property type="entry name" value="PROLINE-RICH ANTIGEN HOMOLOG-RELATED"/>
    <property type="match status" value="1"/>
</dbReference>
<evidence type="ECO:0000259" key="7">
    <source>
        <dbReference type="Pfam" id="PF06271"/>
    </source>
</evidence>
<dbReference type="PANTHER" id="PTHR36115:SF6">
    <property type="entry name" value="PROLINE-RICH ANTIGEN HOMOLOG"/>
    <property type="match status" value="1"/>
</dbReference>
<dbReference type="Pfam" id="PF06271">
    <property type="entry name" value="RDD"/>
    <property type="match status" value="1"/>
</dbReference>
<feature type="transmembrane region" description="Helical" evidence="6">
    <location>
        <begin position="65"/>
        <end position="83"/>
    </location>
</feature>
<keyword evidence="9" id="KW-1185">Reference proteome</keyword>
<organism evidence="8 9">
    <name type="scientific">Rhodocytophaga aerolata</name>
    <dbReference type="NCBI Taxonomy" id="455078"/>
    <lineage>
        <taxon>Bacteria</taxon>
        <taxon>Pseudomonadati</taxon>
        <taxon>Bacteroidota</taxon>
        <taxon>Cytophagia</taxon>
        <taxon>Cytophagales</taxon>
        <taxon>Rhodocytophagaceae</taxon>
        <taxon>Rhodocytophaga</taxon>
    </lineage>
</organism>
<protein>
    <submittedName>
        <fullName evidence="8">RDD family protein</fullName>
    </submittedName>
</protein>
<evidence type="ECO:0000256" key="2">
    <source>
        <dbReference type="ARBA" id="ARBA00022475"/>
    </source>
</evidence>
<evidence type="ECO:0000256" key="4">
    <source>
        <dbReference type="ARBA" id="ARBA00022989"/>
    </source>
</evidence>
<evidence type="ECO:0000313" key="9">
    <source>
        <dbReference type="Proteomes" id="UP001168528"/>
    </source>
</evidence>
<feature type="transmembrane region" description="Helical" evidence="6">
    <location>
        <begin position="29"/>
        <end position="53"/>
    </location>
</feature>
<feature type="domain" description="RDD" evidence="7">
    <location>
        <begin position="23"/>
        <end position="142"/>
    </location>
</feature>
<dbReference type="EMBL" id="JAUKPO010000051">
    <property type="protein sequence ID" value="MDO1451292.1"/>
    <property type="molecule type" value="Genomic_DNA"/>
</dbReference>
<evidence type="ECO:0000256" key="1">
    <source>
        <dbReference type="ARBA" id="ARBA00004651"/>
    </source>
</evidence>
<accession>A0ABT8RGR9</accession>
<name>A0ABT8RGR9_9BACT</name>
<keyword evidence="2" id="KW-1003">Cell membrane</keyword>
<gene>
    <name evidence="8" type="ORF">Q0590_33770</name>
</gene>
<comment type="caution">
    <text evidence="8">The sequence shown here is derived from an EMBL/GenBank/DDBJ whole genome shotgun (WGS) entry which is preliminary data.</text>
</comment>
<sequence length="149" mass="17491">MNHPQIRTIKFERTGIRHKLENQFWLRVLALWLDSLLINYTIFWIIIICLNILNIELPKIISNGVYLLIFIVYSGILESSRYQSTLGKYFLGLKVGDEDRNRISFLKALCRAFLKVLSALTIIGAWMIDMNKKHQGLHDLMTKTIVKRR</sequence>
<keyword evidence="5 6" id="KW-0472">Membrane</keyword>
<dbReference type="InterPro" id="IPR051791">
    <property type="entry name" value="Pra-immunoreactive"/>
</dbReference>
<reference evidence="8" key="1">
    <citation type="submission" date="2023-07" db="EMBL/GenBank/DDBJ databases">
        <title>The genome sequence of Rhodocytophaga aerolata KACC 12507.</title>
        <authorList>
            <person name="Zhang X."/>
        </authorList>
    </citation>
    <scope>NUCLEOTIDE SEQUENCE</scope>
    <source>
        <strain evidence="8">KACC 12507</strain>
    </source>
</reference>
<evidence type="ECO:0000256" key="5">
    <source>
        <dbReference type="ARBA" id="ARBA00023136"/>
    </source>
</evidence>
<feature type="transmembrane region" description="Helical" evidence="6">
    <location>
        <begin position="103"/>
        <end position="128"/>
    </location>
</feature>
<evidence type="ECO:0000256" key="6">
    <source>
        <dbReference type="SAM" id="Phobius"/>
    </source>
</evidence>
<dbReference type="InterPro" id="IPR010432">
    <property type="entry name" value="RDD"/>
</dbReference>